<dbReference type="SUPFAM" id="SSF56801">
    <property type="entry name" value="Acetyl-CoA synthetase-like"/>
    <property type="match status" value="1"/>
</dbReference>
<evidence type="ECO:0000256" key="2">
    <source>
        <dbReference type="ARBA" id="ARBA00022553"/>
    </source>
</evidence>
<dbReference type="PROSITE" id="PS00012">
    <property type="entry name" value="PHOSPHOPANTETHEINE"/>
    <property type="match status" value="1"/>
</dbReference>
<dbReference type="InterPro" id="IPR036736">
    <property type="entry name" value="ACP-like_sf"/>
</dbReference>
<keyword evidence="2" id="KW-0597">Phosphoprotein</keyword>
<accession>A0ABN0ZMX1</accession>
<dbReference type="SMART" id="SM00823">
    <property type="entry name" value="PKS_PP"/>
    <property type="match status" value="1"/>
</dbReference>
<dbReference type="CDD" id="cd12117">
    <property type="entry name" value="A_NRPS_Srf_like"/>
    <property type="match status" value="1"/>
</dbReference>
<dbReference type="Pfam" id="PF00550">
    <property type="entry name" value="PP-binding"/>
    <property type="match status" value="1"/>
</dbReference>
<name>A0ABN0ZMX1_9ACTN</name>
<dbReference type="InterPro" id="IPR009081">
    <property type="entry name" value="PP-bd_ACP"/>
</dbReference>
<dbReference type="SUPFAM" id="SSF47336">
    <property type="entry name" value="ACP-like"/>
    <property type="match status" value="1"/>
</dbReference>
<dbReference type="InterPro" id="IPR025110">
    <property type="entry name" value="AMP-bd_C"/>
</dbReference>
<evidence type="ECO:0000256" key="3">
    <source>
        <dbReference type="SAM" id="MobiDB-lite"/>
    </source>
</evidence>
<dbReference type="Proteomes" id="UP001499895">
    <property type="component" value="Unassembled WGS sequence"/>
</dbReference>
<dbReference type="Gene3D" id="3.40.50.1820">
    <property type="entry name" value="alpha/beta hydrolase"/>
    <property type="match status" value="1"/>
</dbReference>
<reference evidence="5 6" key="1">
    <citation type="journal article" date="2019" name="Int. J. Syst. Evol. Microbiol.">
        <title>The Global Catalogue of Microorganisms (GCM) 10K type strain sequencing project: providing services to taxonomists for standard genome sequencing and annotation.</title>
        <authorList>
            <consortium name="The Broad Institute Genomics Platform"/>
            <consortium name="The Broad Institute Genome Sequencing Center for Infectious Disease"/>
            <person name="Wu L."/>
            <person name="Ma J."/>
        </authorList>
    </citation>
    <scope>NUCLEOTIDE SEQUENCE [LARGE SCALE GENOMIC DNA]</scope>
    <source>
        <strain evidence="5 6">JCM 10649</strain>
    </source>
</reference>
<dbReference type="InterPro" id="IPR010071">
    <property type="entry name" value="AA_adenyl_dom"/>
</dbReference>
<dbReference type="Pfam" id="PF13193">
    <property type="entry name" value="AMP-binding_C"/>
    <property type="match status" value="1"/>
</dbReference>
<organism evidence="5 6">
    <name type="scientific">Streptomyces stramineus</name>
    <dbReference type="NCBI Taxonomy" id="173861"/>
    <lineage>
        <taxon>Bacteria</taxon>
        <taxon>Bacillati</taxon>
        <taxon>Actinomycetota</taxon>
        <taxon>Actinomycetes</taxon>
        <taxon>Kitasatosporales</taxon>
        <taxon>Streptomycetaceae</taxon>
        <taxon>Streptomyces</taxon>
    </lineage>
</organism>
<evidence type="ECO:0000259" key="4">
    <source>
        <dbReference type="PROSITE" id="PS50075"/>
    </source>
</evidence>
<dbReference type="RefSeq" id="WP_344087532.1">
    <property type="nucleotide sequence ID" value="NZ_BAAAHB010000010.1"/>
</dbReference>
<keyword evidence="6" id="KW-1185">Reference proteome</keyword>
<comment type="caution">
    <text evidence="5">The sequence shown here is derived from an EMBL/GenBank/DDBJ whole genome shotgun (WGS) entry which is preliminary data.</text>
</comment>
<dbReference type="InterPro" id="IPR000873">
    <property type="entry name" value="AMP-dep_synth/lig_dom"/>
</dbReference>
<dbReference type="NCBIfam" id="TIGR01733">
    <property type="entry name" value="AA-adenyl-dom"/>
    <property type="match status" value="1"/>
</dbReference>
<dbReference type="InterPro" id="IPR045851">
    <property type="entry name" value="AMP-bd_C_sf"/>
</dbReference>
<evidence type="ECO:0000256" key="1">
    <source>
        <dbReference type="ARBA" id="ARBA00022450"/>
    </source>
</evidence>
<dbReference type="PANTHER" id="PTHR45527:SF1">
    <property type="entry name" value="FATTY ACID SYNTHASE"/>
    <property type="match status" value="1"/>
</dbReference>
<protein>
    <recommendedName>
        <fullName evidence="4">Carrier domain-containing protein</fullName>
    </recommendedName>
</protein>
<dbReference type="InterPro" id="IPR006162">
    <property type="entry name" value="Ppantetheine_attach_site"/>
</dbReference>
<dbReference type="EMBL" id="BAAAHB010000010">
    <property type="protein sequence ID" value="GAA0453008.1"/>
    <property type="molecule type" value="Genomic_DNA"/>
</dbReference>
<feature type="domain" description="Carrier" evidence="4">
    <location>
        <begin position="537"/>
        <end position="612"/>
    </location>
</feature>
<proteinExistence type="predicted"/>
<dbReference type="InterPro" id="IPR029058">
    <property type="entry name" value="AB_hydrolase_fold"/>
</dbReference>
<dbReference type="PANTHER" id="PTHR45527">
    <property type="entry name" value="NONRIBOSOMAL PEPTIDE SYNTHETASE"/>
    <property type="match status" value="1"/>
</dbReference>
<dbReference type="PROSITE" id="PS50075">
    <property type="entry name" value="CARRIER"/>
    <property type="match status" value="1"/>
</dbReference>
<feature type="region of interest" description="Disordered" evidence="3">
    <location>
        <begin position="513"/>
        <end position="539"/>
    </location>
</feature>
<dbReference type="InterPro" id="IPR020806">
    <property type="entry name" value="PKS_PP-bd"/>
</dbReference>
<gene>
    <name evidence="5" type="ORF">GCM10009544_14750</name>
</gene>
<dbReference type="Gene3D" id="3.40.50.980">
    <property type="match status" value="2"/>
</dbReference>
<dbReference type="PROSITE" id="PS00455">
    <property type="entry name" value="AMP_BINDING"/>
    <property type="match status" value="1"/>
</dbReference>
<feature type="compositionally biased region" description="Low complexity" evidence="3">
    <location>
        <begin position="518"/>
        <end position="539"/>
    </location>
</feature>
<evidence type="ECO:0000313" key="6">
    <source>
        <dbReference type="Proteomes" id="UP001499895"/>
    </source>
</evidence>
<dbReference type="Pfam" id="PF00501">
    <property type="entry name" value="AMP-binding"/>
    <property type="match status" value="1"/>
</dbReference>
<dbReference type="Gene3D" id="3.30.300.30">
    <property type="match status" value="1"/>
</dbReference>
<sequence length="626" mass="65094">MTNCQNEKPAPTDGVLGLLAGHAATAPRSLAVTDGDTTLTYAELLTAAQRLARVLRARGVRPGSAVGLLLPHSVAVVVAQLAVWWAGGHYVPLDPAYPRARTRLMLADAHVTLTLGEKDLLAEAGIPAGQALALSGTDPADLFGADLSGAGTAGPGPAADEVPRAPYDPDAVAYVMYTSGSTGHPKAVALTHRGVDGLVRAPHYLTITPRDRVLLHSPLTFDASAFEVWAPLANGAAVAVATPGRLSLEALTRDVERLGVTVVFLTTALFHFLADRRSSLFSVVRGVVTGGEQLSARHARAVLRAHPWLELVNGYGPTESTTFATTHRVTDADCDGPPPIGRPFGGTTAHVLDAHGEPVPAGGRGELWLGGPRLALGYLGRPELTTERFTDHTAPGRLYRTGDLVSARPDGTLDFHGRADDQFKVRGFRIEPGEIEHALREHPDVADAAVVARRPAPDDTRLAVYVVAAGTARPDTGALRAHLAGLLPAHLVPDEWTTVDALPLTGAGKVDRAALSGPAAPDTAAPDTATPAEAPSEELSPLQAVVAAAWSRALGEDVTHAAADFFDLGGHSLLALGIVDDLSEDLGVELTLAAFFETPTVAGQAALLGRALAAVHDAPPEGGETR</sequence>
<keyword evidence="1" id="KW-0596">Phosphopantetheine</keyword>
<dbReference type="Gene3D" id="2.30.38.10">
    <property type="entry name" value="Luciferase, Domain 3"/>
    <property type="match status" value="1"/>
</dbReference>
<dbReference type="InterPro" id="IPR020845">
    <property type="entry name" value="AMP-binding_CS"/>
</dbReference>
<evidence type="ECO:0000313" key="5">
    <source>
        <dbReference type="EMBL" id="GAA0453008.1"/>
    </source>
</evidence>